<dbReference type="GO" id="GO:0016787">
    <property type="term" value="F:hydrolase activity"/>
    <property type="evidence" value="ECO:0007669"/>
    <property type="project" value="UniProtKB-UniRule"/>
</dbReference>
<dbReference type="HOGENOM" id="CLU_055284_1_0_11"/>
<dbReference type="KEGG" id="fal:FRAAL2640"/>
<keyword evidence="3 4" id="KW-0443">Lipid metabolism</keyword>
<dbReference type="Gene3D" id="3.40.1090.10">
    <property type="entry name" value="Cytosolic phospholipase A2 catalytic domain"/>
    <property type="match status" value="2"/>
</dbReference>
<dbReference type="STRING" id="326424.FRAAL2640"/>
<evidence type="ECO:0000259" key="5">
    <source>
        <dbReference type="PROSITE" id="PS51635"/>
    </source>
</evidence>
<feature type="domain" description="PNPLA" evidence="5">
    <location>
        <begin position="15"/>
        <end position="210"/>
    </location>
</feature>
<proteinExistence type="predicted"/>
<dbReference type="PANTHER" id="PTHR14226:SF57">
    <property type="entry name" value="BLR7027 PROTEIN"/>
    <property type="match status" value="1"/>
</dbReference>
<comment type="caution">
    <text evidence="4">Lacks conserved residue(s) required for the propagation of feature annotation.</text>
</comment>
<keyword evidence="1 4" id="KW-0378">Hydrolase</keyword>
<dbReference type="EMBL" id="CT573213">
    <property type="protein sequence ID" value="CAJ61286.1"/>
    <property type="molecule type" value="Genomic_DNA"/>
</dbReference>
<name>Q0RMG5_FRAAA</name>
<feature type="active site" description="Proton acceptor" evidence="4">
    <location>
        <position position="197"/>
    </location>
</feature>
<dbReference type="SUPFAM" id="SSF52151">
    <property type="entry name" value="FabD/lysophospholipase-like"/>
    <property type="match status" value="1"/>
</dbReference>
<keyword evidence="7" id="KW-1185">Reference proteome</keyword>
<dbReference type="Pfam" id="PF01734">
    <property type="entry name" value="Patatin"/>
    <property type="match status" value="1"/>
</dbReference>
<sequence length="293" mass="29846">MLSARWEGTVTFALVLCGGGVAGVAWELGVLRGIADVDEPLAARLLAADTVIGTSAGSTVAAQITGDTPLAALYDRQLAPSSSELDIELDLTELASRLGTAVGGARDAADRRRRIGALALATDTVSEATRRAVIAGRLDSDLWPVRDLRILAVDAATGELVVFTRDCGVGLVDAVTASCAVPGVWPPATIGGRRYVDGGVRSASNADLARGAQAVLVLTPSPPGQPGAWGDLGAELSCLAPARTNVVFADEESIDAFGANPLSVATRGPSARAGRIVGRAAAQTVGTFLNPKQ</sequence>
<dbReference type="GO" id="GO:0016042">
    <property type="term" value="P:lipid catabolic process"/>
    <property type="evidence" value="ECO:0007669"/>
    <property type="project" value="UniProtKB-UniRule"/>
</dbReference>
<dbReference type="Proteomes" id="UP000000657">
    <property type="component" value="Chromosome"/>
</dbReference>
<organism evidence="6 7">
    <name type="scientific">Frankia alni (strain DSM 45986 / CECT 9034 / ACN14a)</name>
    <dbReference type="NCBI Taxonomy" id="326424"/>
    <lineage>
        <taxon>Bacteria</taxon>
        <taxon>Bacillati</taxon>
        <taxon>Actinomycetota</taxon>
        <taxon>Actinomycetes</taxon>
        <taxon>Frankiales</taxon>
        <taxon>Frankiaceae</taxon>
        <taxon>Frankia</taxon>
    </lineage>
</organism>
<gene>
    <name evidence="6" type="ordered locus">FRAAL2640</name>
</gene>
<keyword evidence="2 4" id="KW-0442">Lipid degradation</keyword>
<evidence type="ECO:0000256" key="1">
    <source>
        <dbReference type="ARBA" id="ARBA00022801"/>
    </source>
</evidence>
<accession>Q0RMG5</accession>
<evidence type="ECO:0000313" key="6">
    <source>
        <dbReference type="EMBL" id="CAJ61286.1"/>
    </source>
</evidence>
<dbReference type="eggNOG" id="COG1752">
    <property type="taxonomic scope" value="Bacteria"/>
</dbReference>
<dbReference type="PROSITE" id="PS51635">
    <property type="entry name" value="PNPLA"/>
    <property type="match status" value="1"/>
</dbReference>
<dbReference type="AlphaFoldDB" id="Q0RMG5"/>
<feature type="active site" description="Nucleophile" evidence="4">
    <location>
        <position position="55"/>
    </location>
</feature>
<evidence type="ECO:0000313" key="7">
    <source>
        <dbReference type="Proteomes" id="UP000000657"/>
    </source>
</evidence>
<evidence type="ECO:0000256" key="4">
    <source>
        <dbReference type="PROSITE-ProRule" id="PRU01161"/>
    </source>
</evidence>
<dbReference type="InterPro" id="IPR016035">
    <property type="entry name" value="Acyl_Trfase/lysoPLipase"/>
</dbReference>
<feature type="short sequence motif" description="DGA/G" evidence="4">
    <location>
        <begin position="197"/>
        <end position="199"/>
    </location>
</feature>
<dbReference type="InterPro" id="IPR050301">
    <property type="entry name" value="NTE"/>
</dbReference>
<evidence type="ECO:0000256" key="3">
    <source>
        <dbReference type="ARBA" id="ARBA00023098"/>
    </source>
</evidence>
<reference evidence="6 7" key="1">
    <citation type="journal article" date="2007" name="Genome Res.">
        <title>Genome characteristics of facultatively symbiotic Frankia sp. strains reflect host range and host plant biogeography.</title>
        <authorList>
            <person name="Normand P."/>
            <person name="Lapierre P."/>
            <person name="Tisa L.S."/>
            <person name="Gogarten J.P."/>
            <person name="Alloisio N."/>
            <person name="Bagnarol E."/>
            <person name="Bassi C.A."/>
            <person name="Berry A.M."/>
            <person name="Bickhart D.M."/>
            <person name="Choisne N."/>
            <person name="Couloux A."/>
            <person name="Cournoyer B."/>
            <person name="Cruveiller S."/>
            <person name="Daubin V."/>
            <person name="Demange N."/>
            <person name="Francino M.P."/>
            <person name="Goltsman E."/>
            <person name="Huang Y."/>
            <person name="Kopp O.R."/>
            <person name="Labarre L."/>
            <person name="Lapidus A."/>
            <person name="Lavire C."/>
            <person name="Marechal J."/>
            <person name="Martinez M."/>
            <person name="Mastronunzio J.E."/>
            <person name="Mullin B.C."/>
            <person name="Niemann J."/>
            <person name="Pujic P."/>
            <person name="Rawnsley T."/>
            <person name="Rouy Z."/>
            <person name="Schenowitz C."/>
            <person name="Sellstedt A."/>
            <person name="Tavares F."/>
            <person name="Tomkins J.P."/>
            <person name="Vallenet D."/>
            <person name="Valverde C."/>
            <person name="Wall L.G."/>
            <person name="Wang Y."/>
            <person name="Medigue C."/>
            <person name="Benson D.R."/>
        </authorList>
    </citation>
    <scope>NUCLEOTIDE SEQUENCE [LARGE SCALE GENOMIC DNA]</scope>
    <source>
        <strain evidence="7">DSM 45986 / CECT 9034 / ACN14a</strain>
    </source>
</reference>
<evidence type="ECO:0000256" key="2">
    <source>
        <dbReference type="ARBA" id="ARBA00022963"/>
    </source>
</evidence>
<protein>
    <recommendedName>
        <fullName evidence="5">PNPLA domain-containing protein</fullName>
    </recommendedName>
</protein>
<dbReference type="InterPro" id="IPR002641">
    <property type="entry name" value="PNPLA_dom"/>
</dbReference>
<feature type="short sequence motif" description="GXSXG" evidence="4">
    <location>
        <begin position="53"/>
        <end position="57"/>
    </location>
</feature>
<dbReference type="PANTHER" id="PTHR14226">
    <property type="entry name" value="NEUROPATHY TARGET ESTERASE/SWISS CHEESE D.MELANOGASTER"/>
    <property type="match status" value="1"/>
</dbReference>